<sequence>MRHRVTPGPSNCSSSPSKARYSYPSLRRQAAGQVLNSQYLCRLYEVLAFLPLNSKRSTEDRLLEWTSHTIRLLEDIKQAWHNARIGFDDTTGNDIQLTVNLLVLTAQKNGHTSYLPDWILQWKVTPLTQETAQTTEAARYLAICEPLQRVRNESIRQSVLQCGMAPYGSQATLGAVSEWMKQNAAEWSKGLSMLRYSPELLSPQLQELFYIQYLRHREFHLEYQVPWVMSDIIHRFDWGITLPPPSALEINCLPPLGSFIPWSNGIFRDLFQSKVQDEELCVDEWLVSLIRLNLALNFYYELEIPYDLWFCANLQTILSTVAEITREGRHECPLELQFVPDELLIETGLRYSHGSCNRAGVSIQELSIPSPAAAYDDGHEEVPTFTSVPSAVNRNDTMSSSVKARSPGGAEEKCTSTANMSQGGGPESTLDDSTVTGLEVPEESSTKPMVRVPRGMHDSAALTWVAQQTKPTPLEFCPMWDPGFPLNCLTMVNHVDDRLAALESCLPTIPALTLLDGVLQDISALIDSFESVLHLQSESS</sequence>
<feature type="compositionally biased region" description="Polar residues" evidence="1">
    <location>
        <begin position="385"/>
        <end position="403"/>
    </location>
</feature>
<keyword evidence="3" id="KW-1185">Reference proteome</keyword>
<gene>
    <name evidence="2" type="ORF">CALCODRAFT_510485</name>
</gene>
<accession>A0A165EGD1</accession>
<feature type="compositionally biased region" description="Polar residues" evidence="1">
    <location>
        <begin position="8"/>
        <end position="17"/>
    </location>
</feature>
<evidence type="ECO:0000256" key="1">
    <source>
        <dbReference type="SAM" id="MobiDB-lite"/>
    </source>
</evidence>
<dbReference type="InParanoid" id="A0A165EGD1"/>
<protein>
    <submittedName>
        <fullName evidence="2">Uncharacterized protein</fullName>
    </submittedName>
</protein>
<dbReference type="Proteomes" id="UP000076842">
    <property type="component" value="Unassembled WGS sequence"/>
</dbReference>
<evidence type="ECO:0000313" key="3">
    <source>
        <dbReference type="Proteomes" id="UP000076842"/>
    </source>
</evidence>
<feature type="region of interest" description="Disordered" evidence="1">
    <location>
        <begin position="385"/>
        <end position="434"/>
    </location>
</feature>
<dbReference type="EMBL" id="KV424006">
    <property type="protein sequence ID" value="KZT54815.1"/>
    <property type="molecule type" value="Genomic_DNA"/>
</dbReference>
<proteinExistence type="predicted"/>
<dbReference type="AlphaFoldDB" id="A0A165EGD1"/>
<reference evidence="2 3" key="1">
    <citation type="journal article" date="2016" name="Mol. Biol. Evol.">
        <title>Comparative Genomics of Early-Diverging Mushroom-Forming Fungi Provides Insights into the Origins of Lignocellulose Decay Capabilities.</title>
        <authorList>
            <person name="Nagy L.G."/>
            <person name="Riley R."/>
            <person name="Tritt A."/>
            <person name="Adam C."/>
            <person name="Daum C."/>
            <person name="Floudas D."/>
            <person name="Sun H."/>
            <person name="Yadav J.S."/>
            <person name="Pangilinan J."/>
            <person name="Larsson K.H."/>
            <person name="Matsuura K."/>
            <person name="Barry K."/>
            <person name="Labutti K."/>
            <person name="Kuo R."/>
            <person name="Ohm R.A."/>
            <person name="Bhattacharya S.S."/>
            <person name="Shirouzu T."/>
            <person name="Yoshinaga Y."/>
            <person name="Martin F.M."/>
            <person name="Grigoriev I.V."/>
            <person name="Hibbett D.S."/>
        </authorList>
    </citation>
    <scope>NUCLEOTIDE SEQUENCE [LARGE SCALE GENOMIC DNA]</scope>
    <source>
        <strain evidence="2 3">HHB12733</strain>
    </source>
</reference>
<evidence type="ECO:0000313" key="2">
    <source>
        <dbReference type="EMBL" id="KZT54815.1"/>
    </source>
</evidence>
<feature type="region of interest" description="Disordered" evidence="1">
    <location>
        <begin position="1"/>
        <end position="20"/>
    </location>
</feature>
<organism evidence="2 3">
    <name type="scientific">Calocera cornea HHB12733</name>
    <dbReference type="NCBI Taxonomy" id="1353952"/>
    <lineage>
        <taxon>Eukaryota</taxon>
        <taxon>Fungi</taxon>
        <taxon>Dikarya</taxon>
        <taxon>Basidiomycota</taxon>
        <taxon>Agaricomycotina</taxon>
        <taxon>Dacrymycetes</taxon>
        <taxon>Dacrymycetales</taxon>
        <taxon>Dacrymycetaceae</taxon>
        <taxon>Calocera</taxon>
    </lineage>
</organism>
<name>A0A165EGD1_9BASI</name>